<proteinExistence type="predicted"/>
<evidence type="ECO:0000313" key="3">
    <source>
        <dbReference type="Proteomes" id="UP000011910"/>
    </source>
</evidence>
<reference evidence="2 3" key="1">
    <citation type="journal article" date="2013" name="Genome Announc.">
        <title>Draft Genome Sequence of Cesiribacter andamanensis Strain AMV16T, Isolated from a Soil Sample from a Mud Volcano in the Andaman Islands, India.</title>
        <authorList>
            <person name="Shivaji S."/>
            <person name="Ara S."/>
            <person name="Begum Z."/>
            <person name="Srinivas T.N."/>
            <person name="Singh A."/>
            <person name="Kumar Pinnaka A."/>
        </authorList>
    </citation>
    <scope>NUCLEOTIDE SEQUENCE [LARGE SCALE GENOMIC DNA]</scope>
    <source>
        <strain evidence="2 3">AMV16</strain>
    </source>
</reference>
<keyword evidence="3" id="KW-1185">Reference proteome</keyword>
<comment type="caution">
    <text evidence="2">The sequence shown here is derived from an EMBL/GenBank/DDBJ whole genome shotgun (WGS) entry which is preliminary data.</text>
</comment>
<dbReference type="eggNOG" id="COG2067">
    <property type="taxonomic scope" value="Bacteria"/>
</dbReference>
<dbReference type="STRING" id="1279009.ADICEAN_02467"/>
<organism evidence="2 3">
    <name type="scientific">Cesiribacter andamanensis AMV16</name>
    <dbReference type="NCBI Taxonomy" id="1279009"/>
    <lineage>
        <taxon>Bacteria</taxon>
        <taxon>Pseudomonadati</taxon>
        <taxon>Bacteroidota</taxon>
        <taxon>Cytophagia</taxon>
        <taxon>Cytophagales</taxon>
        <taxon>Cesiribacteraceae</taxon>
        <taxon>Cesiribacter</taxon>
    </lineage>
</organism>
<accession>M7NVD3</accession>
<sequence>MRFYDTMFCRSNVLLLLFSLMAATGALAQVGQSPYTVRGIGNINSMATARNMGMGGVGIGNTHPLFISIQNPAMLGYNAYYTTALAGFSVESRRLATTDTQDRLSSGGFDYLAVAFPLLRNKMALNIGLSPYSTVSYNLQATEPVQGLPNSNATVLYQGSGGLTQAYAATGINIYKGLTIGGRVSYVFGNITNEVSTTMLGDTVAATTYTAYYLNRTSFSDFMFTGGIGYRKDLNTERQTYIMGGISYELEASLNAKRFYSAQRLQGAGNSPIYSDTIANNYPGKMLLPAAIGAGVSFGRLWHYMVGADVRLQNWEQYQNFEQGNNEGMGNSYRVALGGEWTPDYFSRNYFSRITYRTGVQAEKTPFRINGEQINEFGINFGVTFPVGASGVHTSFLLGQRGKTENDLIRERFFRINLGVTLNERWFERYRYD</sequence>
<dbReference type="Gene3D" id="2.40.160.60">
    <property type="entry name" value="Outer membrane protein transport protein (OMPP1/FadL/TodX)"/>
    <property type="match status" value="1"/>
</dbReference>
<feature type="chain" id="PRO_5004082397" description="Outer membrane protein transport protein (OMPP1/FadL/TodX)" evidence="1">
    <location>
        <begin position="29"/>
        <end position="433"/>
    </location>
</feature>
<evidence type="ECO:0000256" key="1">
    <source>
        <dbReference type="SAM" id="SignalP"/>
    </source>
</evidence>
<dbReference type="AlphaFoldDB" id="M7NVD3"/>
<dbReference type="SUPFAM" id="SSF56935">
    <property type="entry name" value="Porins"/>
    <property type="match status" value="1"/>
</dbReference>
<evidence type="ECO:0008006" key="4">
    <source>
        <dbReference type="Google" id="ProtNLM"/>
    </source>
</evidence>
<dbReference type="Proteomes" id="UP000011910">
    <property type="component" value="Unassembled WGS sequence"/>
</dbReference>
<gene>
    <name evidence="2" type="ORF">ADICEAN_02467</name>
</gene>
<evidence type="ECO:0000313" key="2">
    <source>
        <dbReference type="EMBL" id="EMR02424.1"/>
    </source>
</evidence>
<keyword evidence="1" id="KW-0732">Signal</keyword>
<protein>
    <recommendedName>
        <fullName evidence="4">Outer membrane protein transport protein (OMPP1/FadL/TodX)</fullName>
    </recommendedName>
</protein>
<name>M7NVD3_9BACT</name>
<feature type="signal peptide" evidence="1">
    <location>
        <begin position="1"/>
        <end position="28"/>
    </location>
</feature>
<dbReference type="EMBL" id="AODQ01000059">
    <property type="protein sequence ID" value="EMR02424.1"/>
    <property type="molecule type" value="Genomic_DNA"/>
</dbReference>